<sequence>MALLIQAPEQDVPCCCHGDPQRLPSPTVPCDYGGCVRHLTGNQEPRIVESLLETNAILLPRRFSLQSEHLLPEEGGERHALGPRRMPEHKL</sequence>
<keyword evidence="3" id="KW-1185">Reference proteome</keyword>
<evidence type="ECO:0000313" key="2">
    <source>
        <dbReference type="EMBL" id="KAJ1211447.1"/>
    </source>
</evidence>
<dbReference type="AlphaFoldDB" id="A0AAV7WBT7"/>
<proteinExistence type="predicted"/>
<comment type="caution">
    <text evidence="2">The sequence shown here is derived from an EMBL/GenBank/DDBJ whole genome shotgun (WGS) entry which is preliminary data.</text>
</comment>
<dbReference type="EMBL" id="JANPWB010000002">
    <property type="protein sequence ID" value="KAJ1211447.1"/>
    <property type="molecule type" value="Genomic_DNA"/>
</dbReference>
<reference evidence="2" key="1">
    <citation type="journal article" date="2022" name="bioRxiv">
        <title>Sequencing and chromosome-scale assembly of the giantPleurodeles waltlgenome.</title>
        <authorList>
            <person name="Brown T."/>
            <person name="Elewa A."/>
            <person name="Iarovenko S."/>
            <person name="Subramanian E."/>
            <person name="Araus A.J."/>
            <person name="Petzold A."/>
            <person name="Susuki M."/>
            <person name="Suzuki K.-i.T."/>
            <person name="Hayashi T."/>
            <person name="Toyoda A."/>
            <person name="Oliveira C."/>
            <person name="Osipova E."/>
            <person name="Leigh N.D."/>
            <person name="Simon A."/>
            <person name="Yun M.H."/>
        </authorList>
    </citation>
    <scope>NUCLEOTIDE SEQUENCE</scope>
    <source>
        <strain evidence="2">20211129_DDA</strain>
        <tissue evidence="2">Liver</tissue>
    </source>
</reference>
<organism evidence="2 3">
    <name type="scientific">Pleurodeles waltl</name>
    <name type="common">Iberian ribbed newt</name>
    <dbReference type="NCBI Taxonomy" id="8319"/>
    <lineage>
        <taxon>Eukaryota</taxon>
        <taxon>Metazoa</taxon>
        <taxon>Chordata</taxon>
        <taxon>Craniata</taxon>
        <taxon>Vertebrata</taxon>
        <taxon>Euteleostomi</taxon>
        <taxon>Amphibia</taxon>
        <taxon>Batrachia</taxon>
        <taxon>Caudata</taxon>
        <taxon>Salamandroidea</taxon>
        <taxon>Salamandridae</taxon>
        <taxon>Pleurodelinae</taxon>
        <taxon>Pleurodeles</taxon>
    </lineage>
</organism>
<name>A0AAV7WBT7_PLEWA</name>
<feature type="compositionally biased region" description="Basic and acidic residues" evidence="1">
    <location>
        <begin position="70"/>
        <end position="91"/>
    </location>
</feature>
<accession>A0AAV7WBT7</accession>
<protein>
    <submittedName>
        <fullName evidence="2">Uncharacterized protein</fullName>
    </submittedName>
</protein>
<dbReference type="Proteomes" id="UP001066276">
    <property type="component" value="Chromosome 1_2"/>
</dbReference>
<feature type="region of interest" description="Disordered" evidence="1">
    <location>
        <begin position="69"/>
        <end position="91"/>
    </location>
</feature>
<evidence type="ECO:0000313" key="3">
    <source>
        <dbReference type="Proteomes" id="UP001066276"/>
    </source>
</evidence>
<gene>
    <name evidence="2" type="ORF">NDU88_006807</name>
</gene>
<evidence type="ECO:0000256" key="1">
    <source>
        <dbReference type="SAM" id="MobiDB-lite"/>
    </source>
</evidence>